<dbReference type="Proteomes" id="UP000887564">
    <property type="component" value="Unplaced"/>
</dbReference>
<evidence type="ECO:0000313" key="2">
    <source>
        <dbReference type="WBParaSite" id="PEQ_0000202401-mRNA-1"/>
    </source>
</evidence>
<dbReference type="AlphaFoldDB" id="A0A914R5X6"/>
<evidence type="ECO:0000313" key="1">
    <source>
        <dbReference type="Proteomes" id="UP000887564"/>
    </source>
</evidence>
<dbReference type="WBParaSite" id="PEQ_0000202401-mRNA-1">
    <property type="protein sequence ID" value="PEQ_0000202401-mRNA-1"/>
    <property type="gene ID" value="PEQ_0000202401"/>
</dbReference>
<proteinExistence type="predicted"/>
<reference evidence="2" key="1">
    <citation type="submission" date="2022-11" db="UniProtKB">
        <authorList>
            <consortium name="WormBaseParasite"/>
        </authorList>
    </citation>
    <scope>IDENTIFICATION</scope>
</reference>
<accession>A0A914R5X6</accession>
<sequence>MTRCDLHRCLQVSRCCAGARKWLDLHCKQCRLERTYPRFTVCALWNPFRRTDQRFPFFGSPWCREAAASISVGMPFLSDFEVIYILCPTVATMTFLLSLPVVEEAVLGVSYGPLYPGALKQFSWYHGIDALQI</sequence>
<organism evidence="1 2">
    <name type="scientific">Parascaris equorum</name>
    <name type="common">Equine roundworm</name>
    <dbReference type="NCBI Taxonomy" id="6256"/>
    <lineage>
        <taxon>Eukaryota</taxon>
        <taxon>Metazoa</taxon>
        <taxon>Ecdysozoa</taxon>
        <taxon>Nematoda</taxon>
        <taxon>Chromadorea</taxon>
        <taxon>Rhabditida</taxon>
        <taxon>Spirurina</taxon>
        <taxon>Ascaridomorpha</taxon>
        <taxon>Ascaridoidea</taxon>
        <taxon>Ascarididae</taxon>
        <taxon>Parascaris</taxon>
    </lineage>
</organism>
<keyword evidence="1" id="KW-1185">Reference proteome</keyword>
<name>A0A914R5X6_PAREQ</name>
<protein>
    <submittedName>
        <fullName evidence="2">Uncharacterized protein</fullName>
    </submittedName>
</protein>